<sequence length="621" mass="69609">MAESEKMTALKKAYAEMILNTAKEAAVRVLASEKRMLRFQQDLLRANEEALRLLLRLKQITDAKIIEAEIRSSSQQSRIDVLEAQLQEAEGVIVDLREELKWVRDKLQKVRNEQTKPLNGKITESELPNPIASSVPITNSLSNSGVQTVATFNVKRRALGQGASDKKCCHTKENTEQLLGSLFENDSSVNSDLAPIITEAESYSSRYPHRVPPLKRNLMPADSPAREVVELFKKPSDKDGRKCSKPSPKIKKKKRTSTGEEIRRRGKLQALQKRKAQFRRCKAKCRNYPSQLMKSNQPPSTLNSCRRLSVNENVKLAECLPVLPCIKAANSLTKKSSSEQEEEIQRDRCFVDDQMIAHEEIRERKEQNGSGIPNSPNPDPDQHTMSCQLSSLVYFSKAHPFSLHGNVNSSEDQSNGSANEVKLKLFPRLDPGLTLIKGGANSISGSKGFPSSVKVLNRSTTIQNDTEVFGLADELLKQEDAATSNSKDSCLDINSDLINLPVIYSGLKDARDWRKNIENVSVADFEDVKKSEGSNVSRNQEDSDLLLRCNFQRKRKNEALCSPDQTGPLEMDNAKRRAGEKQIVSPKQHISSLVNESSKDSWLMSQIARQLISLSGKKWWQ</sequence>
<keyword evidence="4" id="KW-1185">Reference proteome</keyword>
<evidence type="ECO:0000313" key="4">
    <source>
        <dbReference type="Proteomes" id="UP001159364"/>
    </source>
</evidence>
<accession>A0AAV8SDV0</accession>
<dbReference type="EMBL" id="JAIWQS010000011">
    <property type="protein sequence ID" value="KAJ8750214.1"/>
    <property type="molecule type" value="Genomic_DNA"/>
</dbReference>
<feature type="coiled-coil region" evidence="1">
    <location>
        <begin position="79"/>
        <end position="113"/>
    </location>
</feature>
<protein>
    <submittedName>
        <fullName evidence="3">Uncharacterized protein</fullName>
    </submittedName>
</protein>
<dbReference type="PANTHER" id="PTHR34778">
    <property type="entry name" value="OS02G0580700 PROTEIN"/>
    <property type="match status" value="1"/>
</dbReference>
<dbReference type="PANTHER" id="PTHR34778:SF6">
    <property type="entry name" value="SHUGOSHIN C-TERMINAL DOMAIN-CONTAINING PROTEIN"/>
    <property type="match status" value="1"/>
</dbReference>
<evidence type="ECO:0000256" key="1">
    <source>
        <dbReference type="SAM" id="Coils"/>
    </source>
</evidence>
<evidence type="ECO:0000313" key="3">
    <source>
        <dbReference type="EMBL" id="KAJ8750214.1"/>
    </source>
</evidence>
<reference evidence="3 4" key="1">
    <citation type="submission" date="2021-09" db="EMBL/GenBank/DDBJ databases">
        <title>Genomic insights and catalytic innovation underlie evolution of tropane alkaloids biosynthesis.</title>
        <authorList>
            <person name="Wang Y.-J."/>
            <person name="Tian T."/>
            <person name="Huang J.-P."/>
            <person name="Huang S.-X."/>
        </authorList>
    </citation>
    <scope>NUCLEOTIDE SEQUENCE [LARGE SCALE GENOMIC DNA]</scope>
    <source>
        <strain evidence="3">KIB-2018</strain>
        <tissue evidence="3">Leaf</tissue>
    </source>
</reference>
<dbReference type="Proteomes" id="UP001159364">
    <property type="component" value="Linkage Group LG11"/>
</dbReference>
<proteinExistence type="predicted"/>
<evidence type="ECO:0000256" key="2">
    <source>
        <dbReference type="SAM" id="MobiDB-lite"/>
    </source>
</evidence>
<name>A0AAV8SDV0_9ROSI</name>
<organism evidence="3 4">
    <name type="scientific">Erythroxylum novogranatense</name>
    <dbReference type="NCBI Taxonomy" id="1862640"/>
    <lineage>
        <taxon>Eukaryota</taxon>
        <taxon>Viridiplantae</taxon>
        <taxon>Streptophyta</taxon>
        <taxon>Embryophyta</taxon>
        <taxon>Tracheophyta</taxon>
        <taxon>Spermatophyta</taxon>
        <taxon>Magnoliopsida</taxon>
        <taxon>eudicotyledons</taxon>
        <taxon>Gunneridae</taxon>
        <taxon>Pentapetalae</taxon>
        <taxon>rosids</taxon>
        <taxon>fabids</taxon>
        <taxon>Malpighiales</taxon>
        <taxon>Erythroxylaceae</taxon>
        <taxon>Erythroxylum</taxon>
    </lineage>
</organism>
<keyword evidence="1" id="KW-0175">Coiled coil</keyword>
<dbReference type="AlphaFoldDB" id="A0AAV8SDV0"/>
<comment type="caution">
    <text evidence="3">The sequence shown here is derived from an EMBL/GenBank/DDBJ whole genome shotgun (WGS) entry which is preliminary data.</text>
</comment>
<gene>
    <name evidence="3" type="ORF">K2173_014129</name>
</gene>
<feature type="region of interest" description="Disordered" evidence="2">
    <location>
        <begin position="234"/>
        <end position="262"/>
    </location>
</feature>
<feature type="region of interest" description="Disordered" evidence="2">
    <location>
        <begin position="362"/>
        <end position="385"/>
    </location>
</feature>